<dbReference type="Proteomes" id="UP001370100">
    <property type="component" value="Unassembled WGS sequence"/>
</dbReference>
<dbReference type="InterPro" id="IPR011051">
    <property type="entry name" value="RmlC_Cupin_sf"/>
</dbReference>
<dbReference type="InterPro" id="IPR014710">
    <property type="entry name" value="RmlC-like_jellyroll"/>
</dbReference>
<comment type="caution">
    <text evidence="2">The sequence shown here is derived from an EMBL/GenBank/DDBJ whole genome shotgun (WGS) entry which is preliminary data.</text>
</comment>
<dbReference type="Gene3D" id="2.60.120.10">
    <property type="entry name" value="Jelly Rolls"/>
    <property type="match status" value="1"/>
</dbReference>
<reference evidence="2 3" key="1">
    <citation type="submission" date="2024-03" db="EMBL/GenBank/DDBJ databases">
        <title>Actinomycetospora sp. OC33-EN06, a novel actinomycete isolated from wild orchid (Aerides multiflora).</title>
        <authorList>
            <person name="Suriyachadkun C."/>
        </authorList>
    </citation>
    <scope>NUCLEOTIDE SEQUENCE [LARGE SCALE GENOMIC DNA]</scope>
    <source>
        <strain evidence="2 3">OC33-EN06</strain>
    </source>
</reference>
<dbReference type="PANTHER" id="PTHR21047:SF2">
    <property type="entry name" value="THYMIDINE DIPHOSPHO-4-KETO-RHAMNOSE 3,5-EPIMERASE"/>
    <property type="match status" value="1"/>
</dbReference>
<dbReference type="RefSeq" id="WP_337714458.1">
    <property type="nucleotide sequence ID" value="NZ_JBBEGL010000004.1"/>
</dbReference>
<dbReference type="Pfam" id="PF00908">
    <property type="entry name" value="dTDP_sugar_isom"/>
    <property type="match status" value="1"/>
</dbReference>
<evidence type="ECO:0000256" key="1">
    <source>
        <dbReference type="ARBA" id="ARBA00010154"/>
    </source>
</evidence>
<evidence type="ECO:0000313" key="3">
    <source>
        <dbReference type="Proteomes" id="UP001370100"/>
    </source>
</evidence>
<proteinExistence type="inferred from homology"/>
<sequence length="202" mass="21643">MEARELSVPGAWVFTPKVFPDPRGAFCAPFQGKVFERAVGHPLTLAQANTSFSRRGVLRGVHYADVPPGQAKYVQCVSGSLIDVVVDVRVGSDTFGQWDAVLLDPKTMSATYLSEGLGHAFLALEDDTVASYLCSTPYNPGAEHGVNPLDPALELPWDQYIASSELVLSDKDRAAPTLAEARGAGALPTLEECRARVADLRG</sequence>
<dbReference type="InterPro" id="IPR000888">
    <property type="entry name" value="RmlC-like"/>
</dbReference>
<gene>
    <name evidence="2" type="ORF">WCD41_16015</name>
</gene>
<dbReference type="PANTHER" id="PTHR21047">
    <property type="entry name" value="DTDP-6-DEOXY-D-GLUCOSE-3,5 EPIMERASE"/>
    <property type="match status" value="1"/>
</dbReference>
<evidence type="ECO:0000313" key="2">
    <source>
        <dbReference type="EMBL" id="MEJ2887967.1"/>
    </source>
</evidence>
<name>A0ABU8N6G3_9PSEU</name>
<dbReference type="CDD" id="cd00438">
    <property type="entry name" value="cupin_RmlC"/>
    <property type="match status" value="1"/>
</dbReference>
<organism evidence="2 3">
    <name type="scientific">Actinomycetospora aeridis</name>
    <dbReference type="NCBI Taxonomy" id="3129231"/>
    <lineage>
        <taxon>Bacteria</taxon>
        <taxon>Bacillati</taxon>
        <taxon>Actinomycetota</taxon>
        <taxon>Actinomycetes</taxon>
        <taxon>Pseudonocardiales</taxon>
        <taxon>Pseudonocardiaceae</taxon>
        <taxon>Actinomycetospora</taxon>
    </lineage>
</organism>
<comment type="similarity">
    <text evidence="1">Belongs to the dTDP-4-dehydrorhamnose 3,5-epimerase family.</text>
</comment>
<dbReference type="SUPFAM" id="SSF51182">
    <property type="entry name" value="RmlC-like cupins"/>
    <property type="match status" value="1"/>
</dbReference>
<protein>
    <submittedName>
        <fullName evidence="2">dTDP-4-dehydrorhamnose 3,5-epimerase family protein</fullName>
    </submittedName>
</protein>
<keyword evidence="3" id="KW-1185">Reference proteome</keyword>
<dbReference type="EMBL" id="JBBEGL010000004">
    <property type="protein sequence ID" value="MEJ2887967.1"/>
    <property type="molecule type" value="Genomic_DNA"/>
</dbReference>
<accession>A0ABU8N6G3</accession>